<keyword evidence="2" id="KW-1185">Reference proteome</keyword>
<evidence type="ECO:0008006" key="3">
    <source>
        <dbReference type="Google" id="ProtNLM"/>
    </source>
</evidence>
<dbReference type="Proteomes" id="UP000004208">
    <property type="component" value="Unassembled WGS sequence"/>
</dbReference>
<evidence type="ECO:0000313" key="2">
    <source>
        <dbReference type="Proteomes" id="UP000004208"/>
    </source>
</evidence>
<sequence length="296" mass="33363">MLTAVRTVMLRCQVQLVHDGHRKPGGIMDKQAELELILESIRHCRSAVVTGPAAARLMGVNTLTWVRKTDVLLRNGAKPRAKMKGQLVYRSAILKPHEIREINGVAVVRPVRMLLDTLRYHGRLECLVALESLRNKWPDRFTQALLLESCETLPRAKGAKDLRELIEYSADTSESPLETVARDRLLQLPEVVTLEPQAEIAYRGDYGELCLSRVDFLINGFLVAEVDGAAKYSGIYGDPRKVITREKTRENGIQAEGFPIVRGDWTSVMEGIFANRVAQIVRAEENRKYSIYRRGA</sequence>
<dbReference type="eggNOG" id="COG5340">
    <property type="taxonomic scope" value="Bacteria"/>
</dbReference>
<dbReference type="HOGENOM" id="CLU_052626_1_0_11"/>
<dbReference type="AlphaFoldDB" id="D7W9F5"/>
<proteinExistence type="predicted"/>
<evidence type="ECO:0000313" key="1">
    <source>
        <dbReference type="EMBL" id="EFK55435.1"/>
    </source>
</evidence>
<dbReference type="EMBL" id="ACLJ02000001">
    <property type="protein sequence ID" value="EFK55435.1"/>
    <property type="molecule type" value="Genomic_DNA"/>
</dbReference>
<organism evidence="1 2">
    <name type="scientific">Corynebacterium genitalium ATCC 33030</name>
    <dbReference type="NCBI Taxonomy" id="585529"/>
    <lineage>
        <taxon>Bacteria</taxon>
        <taxon>Bacillati</taxon>
        <taxon>Actinomycetota</taxon>
        <taxon>Actinomycetes</taxon>
        <taxon>Mycobacteriales</taxon>
        <taxon>Corynebacteriaceae</taxon>
        <taxon>Corynebacterium</taxon>
    </lineage>
</organism>
<gene>
    <name evidence="1" type="ORF">HMPREF0291_10693</name>
</gene>
<protein>
    <recommendedName>
        <fullName evidence="3">DUF559 domain-containing protein</fullName>
    </recommendedName>
</protein>
<name>D7W9F5_9CORY</name>
<accession>D7W9F5</accession>
<reference evidence="1" key="1">
    <citation type="submission" date="2010-06" db="EMBL/GenBank/DDBJ databases">
        <authorList>
            <person name="Muzny D."/>
            <person name="Qin X."/>
            <person name="Buhay C."/>
            <person name="Dugan-Rocha S."/>
            <person name="Ding Y."/>
            <person name="Chen G."/>
            <person name="Hawes A."/>
            <person name="Holder M."/>
            <person name="Jhangiani S."/>
            <person name="Johnson A."/>
            <person name="Khan Z."/>
            <person name="Li Z."/>
            <person name="Liu W."/>
            <person name="Liu X."/>
            <person name="Perez L."/>
            <person name="Shen H."/>
            <person name="Wang Q."/>
            <person name="Watt J."/>
            <person name="Xi L."/>
            <person name="Xin Y."/>
            <person name="Zhou J."/>
            <person name="Deng J."/>
            <person name="Jiang H."/>
            <person name="Liu Y."/>
            <person name="Qu J."/>
            <person name="Song X.-Z."/>
            <person name="Zhang L."/>
            <person name="Villasana D."/>
            <person name="Johnson A."/>
            <person name="Liu J."/>
            <person name="Liyanage D."/>
            <person name="Lorensuhewa L."/>
            <person name="Robinson T."/>
            <person name="Song A."/>
            <person name="Song B.-B."/>
            <person name="Dinh H."/>
            <person name="Thornton R."/>
            <person name="Coyle M."/>
            <person name="Francisco L."/>
            <person name="Jackson L."/>
            <person name="Javaid M."/>
            <person name="Korchina V."/>
            <person name="Kovar C."/>
            <person name="Mata R."/>
            <person name="Mathew T."/>
            <person name="Ngo R."/>
            <person name="Nguyen L."/>
            <person name="Nguyen N."/>
            <person name="Okwuonu G."/>
            <person name="Ongeri F."/>
            <person name="Pham C."/>
            <person name="Simmons D."/>
            <person name="Wilczek-Boney K."/>
            <person name="Hale W."/>
            <person name="Jakkamsetti A."/>
            <person name="Pham P."/>
            <person name="Ruth R."/>
            <person name="San Lucas F."/>
            <person name="Warren J."/>
            <person name="Zhang J."/>
            <person name="Zhao Z."/>
            <person name="Zhou C."/>
            <person name="Zhu D."/>
            <person name="Lee S."/>
            <person name="Bess C."/>
            <person name="Blankenburg K."/>
            <person name="Forbes L."/>
            <person name="Fu Q."/>
            <person name="Gubbala S."/>
            <person name="Hirani K."/>
            <person name="Jayaseelan J.C."/>
            <person name="Lara F."/>
            <person name="Munidasa M."/>
            <person name="Palculict T."/>
            <person name="Patil S."/>
            <person name="Pu L.-L."/>
            <person name="Saada N."/>
            <person name="Tang L."/>
            <person name="Weissenberger G."/>
            <person name="Zhu Y."/>
            <person name="Hemphill L."/>
            <person name="Shang Y."/>
            <person name="Youmans B."/>
            <person name="Ayvaz T."/>
            <person name="Ross M."/>
            <person name="Santibanez J."/>
            <person name="Aqrawi P."/>
            <person name="Gross S."/>
            <person name="Joshi V."/>
            <person name="Fowler G."/>
            <person name="Nazareth L."/>
            <person name="Reid J."/>
            <person name="Worley K."/>
            <person name="Petrosino J."/>
            <person name="Highlander S."/>
            <person name="Gibbs R."/>
        </authorList>
    </citation>
    <scope>NUCLEOTIDE SEQUENCE [LARGE SCALE GENOMIC DNA]</scope>
    <source>
        <strain evidence="1">ATCC 33030</strain>
    </source>
</reference>
<comment type="caution">
    <text evidence="1">The sequence shown here is derived from an EMBL/GenBank/DDBJ whole genome shotgun (WGS) entry which is preliminary data.</text>
</comment>
<dbReference type="STRING" id="585529.HMPREF0291_10693"/>